<gene>
    <name evidence="8" type="ORF">ACFQRF_14040</name>
</gene>
<dbReference type="PANTHER" id="PTHR23528:SF1">
    <property type="entry name" value="MAJOR FACILITATOR SUPERFAMILY (MFS) PROFILE DOMAIN-CONTAINING PROTEIN"/>
    <property type="match status" value="1"/>
</dbReference>
<dbReference type="Proteomes" id="UP001596540">
    <property type="component" value="Unassembled WGS sequence"/>
</dbReference>
<keyword evidence="9" id="KW-1185">Reference proteome</keyword>
<evidence type="ECO:0000256" key="1">
    <source>
        <dbReference type="ARBA" id="ARBA00004651"/>
    </source>
</evidence>
<feature type="region of interest" description="Disordered" evidence="5">
    <location>
        <begin position="1"/>
        <end position="22"/>
    </location>
</feature>
<dbReference type="PANTHER" id="PTHR23528">
    <property type="match status" value="1"/>
</dbReference>
<feature type="transmembrane region" description="Helical" evidence="6">
    <location>
        <begin position="111"/>
        <end position="130"/>
    </location>
</feature>
<feature type="transmembrane region" description="Helical" evidence="6">
    <location>
        <begin position="382"/>
        <end position="405"/>
    </location>
</feature>
<evidence type="ECO:0000313" key="8">
    <source>
        <dbReference type="EMBL" id="MFC7328865.1"/>
    </source>
</evidence>
<evidence type="ECO:0000259" key="7">
    <source>
        <dbReference type="PROSITE" id="PS50850"/>
    </source>
</evidence>
<dbReference type="Gene3D" id="1.20.1250.20">
    <property type="entry name" value="MFS general substrate transporter like domains"/>
    <property type="match status" value="2"/>
</dbReference>
<dbReference type="InterPro" id="IPR020846">
    <property type="entry name" value="MFS_dom"/>
</dbReference>
<feature type="transmembrane region" description="Helical" evidence="6">
    <location>
        <begin position="344"/>
        <end position="370"/>
    </location>
</feature>
<feature type="transmembrane region" description="Helical" evidence="6">
    <location>
        <begin position="411"/>
        <end position="432"/>
    </location>
</feature>
<evidence type="ECO:0000313" key="9">
    <source>
        <dbReference type="Proteomes" id="UP001596540"/>
    </source>
</evidence>
<feature type="transmembrane region" description="Helical" evidence="6">
    <location>
        <begin position="33"/>
        <end position="53"/>
    </location>
</feature>
<evidence type="ECO:0000256" key="2">
    <source>
        <dbReference type="ARBA" id="ARBA00022692"/>
    </source>
</evidence>
<comment type="subcellular location">
    <subcellularLocation>
        <location evidence="1">Cell membrane</location>
        <topology evidence="1">Multi-pass membrane protein</topology>
    </subcellularLocation>
</comment>
<keyword evidence="4 6" id="KW-0472">Membrane</keyword>
<keyword evidence="2 6" id="KW-0812">Transmembrane</keyword>
<feature type="transmembrane region" description="Helical" evidence="6">
    <location>
        <begin position="249"/>
        <end position="268"/>
    </location>
</feature>
<dbReference type="InterPro" id="IPR036259">
    <property type="entry name" value="MFS_trans_sf"/>
</dbReference>
<feature type="transmembrane region" description="Helical" evidence="6">
    <location>
        <begin position="196"/>
        <end position="217"/>
    </location>
</feature>
<evidence type="ECO:0000256" key="6">
    <source>
        <dbReference type="SAM" id="Phobius"/>
    </source>
</evidence>
<feature type="transmembrane region" description="Helical" evidence="6">
    <location>
        <begin position="136"/>
        <end position="157"/>
    </location>
</feature>
<feature type="transmembrane region" description="Helical" evidence="6">
    <location>
        <begin position="169"/>
        <end position="190"/>
    </location>
</feature>
<feature type="transmembrane region" description="Helical" evidence="6">
    <location>
        <begin position="288"/>
        <end position="307"/>
    </location>
</feature>
<dbReference type="PROSITE" id="PS50850">
    <property type="entry name" value="MFS"/>
    <property type="match status" value="1"/>
</dbReference>
<evidence type="ECO:0000256" key="4">
    <source>
        <dbReference type="ARBA" id="ARBA00023136"/>
    </source>
</evidence>
<feature type="transmembrane region" description="Helical" evidence="6">
    <location>
        <begin position="319"/>
        <end position="338"/>
    </location>
</feature>
<dbReference type="SUPFAM" id="SSF103473">
    <property type="entry name" value="MFS general substrate transporter"/>
    <property type="match status" value="1"/>
</dbReference>
<keyword evidence="3 6" id="KW-1133">Transmembrane helix</keyword>
<sequence length="436" mass="45398">MPTAEPAPSGTGSPRPNTADLPTRMAEATGQRADTLFVTLFILGLAGLWTALLTVSSVTLSLRVADLSPDGKAAALSTIASAGAAVALFANPVFGRLSDLSASRWGQRRPFMIGGGLLGFAALLLIGVAPSLLVVGIGWCLAQLFFNAALAAITAVMPERIPDHLKGRVSGLMGMTSQVGVVAGTFIVQFTGTHGLGMFVVPGAIGVGLLLAFALHLREVPRSRAELPRFTLLDIPRSLWINPIRHRDFALAWLGRFLTWIAVSLLTTYKTYFLIDRLGYTSESAAPILFWAMLILAVTVILGSNVAGTLSDLVRRRKVFVIGASLIFGAGMVTVAAADSVEAFLVGVAVAGIGQGAYMGVDYAMVAALLPNKDTDAAKGMGVFNLSSTVPQTIAPALAPLFLAIGGGGNYTALYLGAGIFSVVGAVVIQFIRGSR</sequence>
<feature type="transmembrane region" description="Helical" evidence="6">
    <location>
        <begin position="73"/>
        <end position="90"/>
    </location>
</feature>
<name>A0ABW2KHH6_9ACTN</name>
<dbReference type="EMBL" id="JBHTBH010000006">
    <property type="protein sequence ID" value="MFC7328865.1"/>
    <property type="molecule type" value="Genomic_DNA"/>
</dbReference>
<feature type="domain" description="Major facilitator superfamily (MFS) profile" evidence="7">
    <location>
        <begin position="35"/>
        <end position="436"/>
    </location>
</feature>
<comment type="caution">
    <text evidence="8">The sequence shown here is derived from an EMBL/GenBank/DDBJ whole genome shotgun (WGS) entry which is preliminary data.</text>
</comment>
<evidence type="ECO:0000256" key="3">
    <source>
        <dbReference type="ARBA" id="ARBA00022989"/>
    </source>
</evidence>
<protein>
    <submittedName>
        <fullName evidence="8">MFS transporter</fullName>
    </submittedName>
</protein>
<dbReference type="InterPro" id="IPR011701">
    <property type="entry name" value="MFS"/>
</dbReference>
<evidence type="ECO:0000256" key="5">
    <source>
        <dbReference type="SAM" id="MobiDB-lite"/>
    </source>
</evidence>
<proteinExistence type="predicted"/>
<dbReference type="RefSeq" id="WP_379871521.1">
    <property type="nucleotide sequence ID" value="NZ_JBHTBH010000006.1"/>
</dbReference>
<dbReference type="Pfam" id="PF07690">
    <property type="entry name" value="MFS_1"/>
    <property type="match status" value="1"/>
</dbReference>
<accession>A0ABW2KHH6</accession>
<reference evidence="9" key="1">
    <citation type="journal article" date="2019" name="Int. J. Syst. Evol. Microbiol.">
        <title>The Global Catalogue of Microorganisms (GCM) 10K type strain sequencing project: providing services to taxonomists for standard genome sequencing and annotation.</title>
        <authorList>
            <consortium name="The Broad Institute Genomics Platform"/>
            <consortium name="The Broad Institute Genome Sequencing Center for Infectious Disease"/>
            <person name="Wu L."/>
            <person name="Ma J."/>
        </authorList>
    </citation>
    <scope>NUCLEOTIDE SEQUENCE [LARGE SCALE GENOMIC DNA]</scope>
    <source>
        <strain evidence="9">CGMCC 4.7382</strain>
    </source>
</reference>
<organism evidence="8 9">
    <name type="scientific">Marinactinospora rubrisoli</name>
    <dbReference type="NCBI Taxonomy" id="2715399"/>
    <lineage>
        <taxon>Bacteria</taxon>
        <taxon>Bacillati</taxon>
        <taxon>Actinomycetota</taxon>
        <taxon>Actinomycetes</taxon>
        <taxon>Streptosporangiales</taxon>
        <taxon>Nocardiopsidaceae</taxon>
        <taxon>Marinactinospora</taxon>
    </lineage>
</organism>